<evidence type="ECO:0000256" key="1">
    <source>
        <dbReference type="SAM" id="MobiDB-lite"/>
    </source>
</evidence>
<accession>B9TM60</accession>
<keyword evidence="3" id="KW-1185">Reference proteome</keyword>
<protein>
    <submittedName>
        <fullName evidence="2">Uncharacterized protein</fullName>
    </submittedName>
</protein>
<reference evidence="3" key="1">
    <citation type="journal article" date="2010" name="Nat. Biotechnol.">
        <title>Draft genome sequence of the oilseed species Ricinus communis.</title>
        <authorList>
            <person name="Chan A.P."/>
            <person name="Crabtree J."/>
            <person name="Zhao Q."/>
            <person name="Lorenzi H."/>
            <person name="Orvis J."/>
            <person name="Puiu D."/>
            <person name="Melake-Berhan A."/>
            <person name="Jones K.M."/>
            <person name="Redman J."/>
            <person name="Chen G."/>
            <person name="Cahoon E.B."/>
            <person name="Gedil M."/>
            <person name="Stanke M."/>
            <person name="Haas B.J."/>
            <person name="Wortman J.R."/>
            <person name="Fraser-Liggett C.M."/>
            <person name="Ravel J."/>
            <person name="Rabinowicz P.D."/>
        </authorList>
    </citation>
    <scope>NUCLEOTIDE SEQUENCE [LARGE SCALE GENOMIC DNA]</scope>
    <source>
        <strain evidence="3">cv. Hale</strain>
    </source>
</reference>
<feature type="compositionally biased region" description="Basic residues" evidence="1">
    <location>
        <begin position="190"/>
        <end position="205"/>
    </location>
</feature>
<feature type="non-terminal residue" evidence="2">
    <location>
        <position position="313"/>
    </location>
</feature>
<feature type="compositionally biased region" description="Basic residues" evidence="1">
    <location>
        <begin position="128"/>
        <end position="144"/>
    </location>
</feature>
<proteinExistence type="predicted"/>
<feature type="compositionally biased region" description="Basic and acidic residues" evidence="1">
    <location>
        <begin position="33"/>
        <end position="43"/>
    </location>
</feature>
<dbReference type="EMBL" id="EQ988206">
    <property type="protein sequence ID" value="EEF23054.1"/>
    <property type="molecule type" value="Genomic_DNA"/>
</dbReference>
<dbReference type="AlphaFoldDB" id="B9TM60"/>
<evidence type="ECO:0000313" key="2">
    <source>
        <dbReference type="EMBL" id="EEF23054.1"/>
    </source>
</evidence>
<feature type="compositionally biased region" description="Basic and acidic residues" evidence="1">
    <location>
        <begin position="145"/>
        <end position="155"/>
    </location>
</feature>
<gene>
    <name evidence="2" type="ORF">RCOM_2063300</name>
</gene>
<dbReference type="InParanoid" id="B9TM60"/>
<sequence>MAGGRDRGRAGIYRCRAPRRTARAADGRCLPEWLRHDRDRRPDAPAAGTVDYAGRRARVPREPERPAPARRLRQRAGPGRRRGTGPVARRHPRGAARGAGPVALSVAGRAGAPACLRLRPGRAQASAHHVRQQQRGTRAVRRRPDHGGPRGEHGVSRAVGGHVAARMGTWRPHGAGNAQRFRADPARAGSRFRRRHRPVRGRQPARHAGAGRARRSVAGAVQRLVDGVDDGLRLVGLDDVRCARDDMQAGTRGQRRQLLLDREVFRFRRLVQGTLRLARHGVRAHAAREDDERQVAEAAARGAQLGLARVARL</sequence>
<feature type="compositionally biased region" description="Basic residues" evidence="1">
    <location>
        <begin position="68"/>
        <end position="94"/>
    </location>
</feature>
<evidence type="ECO:0000313" key="3">
    <source>
        <dbReference type="Proteomes" id="UP000008311"/>
    </source>
</evidence>
<feature type="region of interest" description="Disordered" evidence="1">
    <location>
        <begin position="186"/>
        <end position="214"/>
    </location>
</feature>
<feature type="region of interest" description="Disordered" evidence="1">
    <location>
        <begin position="1"/>
        <end position="98"/>
    </location>
</feature>
<feature type="region of interest" description="Disordered" evidence="1">
    <location>
        <begin position="122"/>
        <end position="156"/>
    </location>
</feature>
<organism evidence="2 3">
    <name type="scientific">Ricinus communis</name>
    <name type="common">Castor bean</name>
    <dbReference type="NCBI Taxonomy" id="3988"/>
    <lineage>
        <taxon>Eukaryota</taxon>
        <taxon>Viridiplantae</taxon>
        <taxon>Streptophyta</taxon>
        <taxon>Embryophyta</taxon>
        <taxon>Tracheophyta</taxon>
        <taxon>Spermatophyta</taxon>
        <taxon>Magnoliopsida</taxon>
        <taxon>eudicotyledons</taxon>
        <taxon>Gunneridae</taxon>
        <taxon>Pentapetalae</taxon>
        <taxon>rosids</taxon>
        <taxon>fabids</taxon>
        <taxon>Malpighiales</taxon>
        <taxon>Euphorbiaceae</taxon>
        <taxon>Acalyphoideae</taxon>
        <taxon>Acalypheae</taxon>
        <taxon>Ricinus</taxon>
    </lineage>
</organism>
<dbReference type="Proteomes" id="UP000008311">
    <property type="component" value="Unassembled WGS sequence"/>
</dbReference>
<name>B9TM60_RICCO</name>